<feature type="transmembrane region" description="Helical" evidence="2">
    <location>
        <begin position="315"/>
        <end position="336"/>
    </location>
</feature>
<evidence type="ECO:0000313" key="3">
    <source>
        <dbReference type="EMBL" id="CAF0833781.1"/>
    </source>
</evidence>
<keyword evidence="2" id="KW-0472">Membrane</keyword>
<reference evidence="3" key="1">
    <citation type="submission" date="2021-02" db="EMBL/GenBank/DDBJ databases">
        <authorList>
            <person name="Nowell W R."/>
        </authorList>
    </citation>
    <scope>NUCLEOTIDE SEQUENCE</scope>
</reference>
<feature type="compositionally biased region" description="Acidic residues" evidence="1">
    <location>
        <begin position="70"/>
        <end position="79"/>
    </location>
</feature>
<gene>
    <name evidence="3" type="ORF">JYZ213_LOCUS6979</name>
</gene>
<dbReference type="AlphaFoldDB" id="A0A813UZE3"/>
<accession>A0A813UZE3</accession>
<name>A0A813UZE3_9BILA</name>
<evidence type="ECO:0000256" key="2">
    <source>
        <dbReference type="SAM" id="Phobius"/>
    </source>
</evidence>
<proteinExistence type="predicted"/>
<feature type="compositionally biased region" description="Basic residues" evidence="1">
    <location>
        <begin position="53"/>
        <end position="64"/>
    </location>
</feature>
<organism evidence="3 4">
    <name type="scientific">Adineta steineri</name>
    <dbReference type="NCBI Taxonomy" id="433720"/>
    <lineage>
        <taxon>Eukaryota</taxon>
        <taxon>Metazoa</taxon>
        <taxon>Spiralia</taxon>
        <taxon>Gnathifera</taxon>
        <taxon>Rotifera</taxon>
        <taxon>Eurotatoria</taxon>
        <taxon>Bdelloidea</taxon>
        <taxon>Adinetida</taxon>
        <taxon>Adinetidae</taxon>
        <taxon>Adineta</taxon>
    </lineage>
</organism>
<evidence type="ECO:0000313" key="4">
    <source>
        <dbReference type="Proteomes" id="UP000663845"/>
    </source>
</evidence>
<feature type="region of interest" description="Disordered" evidence="1">
    <location>
        <begin position="1"/>
        <end position="81"/>
    </location>
</feature>
<feature type="compositionally biased region" description="Basic residues" evidence="1">
    <location>
        <begin position="8"/>
        <end position="19"/>
    </location>
</feature>
<protein>
    <submittedName>
        <fullName evidence="3">Uncharacterized protein</fullName>
    </submittedName>
</protein>
<dbReference type="EMBL" id="CAJNOG010000045">
    <property type="protein sequence ID" value="CAF0833781.1"/>
    <property type="molecule type" value="Genomic_DNA"/>
</dbReference>
<keyword evidence="2" id="KW-1133">Transmembrane helix</keyword>
<dbReference type="Proteomes" id="UP000663845">
    <property type="component" value="Unassembled WGS sequence"/>
</dbReference>
<comment type="caution">
    <text evidence="3">The sequence shown here is derived from an EMBL/GenBank/DDBJ whole genome shotgun (WGS) entry which is preliminary data.</text>
</comment>
<sequence>MKENYRSRRERLPRRKHQLTKSTISDDDDDDDSEFEHQTFQQKALMKENYRSRRERLPRRKHQLTKSTISDDDDDDDSEFEHQTFQQKALVRSNKNTNRMSTTLFNPISIVPVEEKQHHHHQTLHISSDQSSLFLYSINSIQKQTAISDDLTPLTVTTTNTTPLTALTCSNTKQIETVKIDLTELSSTDTFNSSSINSNHDQSLSLNRKISLPNLNNKMKNFKDLTQAYDTDTSMRSITFSKNISLEEELSYQKHASCFTIPNIENRDMITVTSSSRMQDISLPTTINPNLNICQHTFVKWNPSRWNLQNMTSKFKLMIGCSSLSLIAGIIILVIIL</sequence>
<feature type="compositionally biased region" description="Acidic residues" evidence="1">
    <location>
        <begin position="25"/>
        <end position="34"/>
    </location>
</feature>
<keyword evidence="2" id="KW-0812">Transmembrane</keyword>
<evidence type="ECO:0000256" key="1">
    <source>
        <dbReference type="SAM" id="MobiDB-lite"/>
    </source>
</evidence>